<gene>
    <name evidence="6" type="ORF">RradSPS_2480</name>
    <name evidence="7" type="ORF">SIL72_00035</name>
</gene>
<dbReference type="InterPro" id="IPR012318">
    <property type="entry name" value="HTH_CRP"/>
</dbReference>
<reference evidence="6 8" key="1">
    <citation type="submission" date="2014-03" db="EMBL/GenBank/DDBJ databases">
        <title>Complete genome sequence of the Radio-Resistant Rubrobacter radiotolerans RSPS-4.</title>
        <authorList>
            <person name="Egas C.C."/>
            <person name="Barroso C.C."/>
            <person name="Froufe H.J.C."/>
            <person name="Pacheco J.J."/>
            <person name="Albuquerque L.L."/>
            <person name="da Costa M.M.S."/>
        </authorList>
    </citation>
    <scope>NUCLEOTIDE SEQUENCE [LARGE SCALE GENOMIC DNA]</scope>
    <source>
        <strain evidence="6 8">RSPS-4</strain>
    </source>
</reference>
<dbReference type="InterPro" id="IPR014710">
    <property type="entry name" value="RmlC-like_jellyroll"/>
</dbReference>
<evidence type="ECO:0000313" key="6">
    <source>
        <dbReference type="EMBL" id="AHY47763.1"/>
    </source>
</evidence>
<organism evidence="6 8">
    <name type="scientific">Rubrobacter radiotolerans</name>
    <name type="common">Arthrobacter radiotolerans</name>
    <dbReference type="NCBI Taxonomy" id="42256"/>
    <lineage>
        <taxon>Bacteria</taxon>
        <taxon>Bacillati</taxon>
        <taxon>Actinomycetota</taxon>
        <taxon>Rubrobacteria</taxon>
        <taxon>Rubrobacterales</taxon>
        <taxon>Rubrobacteraceae</taxon>
        <taxon>Rubrobacter</taxon>
    </lineage>
</organism>
<dbReference type="InterPro" id="IPR000595">
    <property type="entry name" value="cNMP-bd_dom"/>
</dbReference>
<dbReference type="CDD" id="cd00038">
    <property type="entry name" value="CAP_ED"/>
    <property type="match status" value="1"/>
</dbReference>
<dbReference type="GO" id="GO:0003700">
    <property type="term" value="F:DNA-binding transcription factor activity"/>
    <property type="evidence" value="ECO:0007669"/>
    <property type="project" value="TreeGrafter"/>
</dbReference>
<dbReference type="InterPro" id="IPR018490">
    <property type="entry name" value="cNMP-bd_dom_sf"/>
</dbReference>
<dbReference type="Gene3D" id="1.10.10.10">
    <property type="entry name" value="Winged helix-like DNA-binding domain superfamily/Winged helix DNA-binding domain"/>
    <property type="match status" value="1"/>
</dbReference>
<dbReference type="RefSeq" id="WP_038683051.1">
    <property type="nucleotide sequence ID" value="NZ_CP007514.1"/>
</dbReference>
<keyword evidence="6" id="KW-0418">Kinase</keyword>
<proteinExistence type="predicted"/>
<evidence type="ECO:0000313" key="8">
    <source>
        <dbReference type="Proteomes" id="UP000025229"/>
    </source>
</evidence>
<evidence type="ECO:0000259" key="4">
    <source>
        <dbReference type="PROSITE" id="PS50042"/>
    </source>
</evidence>
<reference evidence="7" key="2">
    <citation type="submission" date="2023-11" db="EMBL/GenBank/DDBJ databases">
        <title>MicrobeMod: A computational toolkit for identifying prokaryotic methylation and restriction-modification with nanopore sequencing.</title>
        <authorList>
            <person name="Crits-Christoph A."/>
            <person name="Kang S.C."/>
            <person name="Lee H."/>
            <person name="Ostrov N."/>
        </authorList>
    </citation>
    <scope>NUCLEOTIDE SEQUENCE</scope>
    <source>
        <strain evidence="7">ATCC 51242</strain>
    </source>
</reference>
<accession>A0A023X5Z1</accession>
<keyword evidence="2" id="KW-0238">DNA-binding</keyword>
<dbReference type="PANTHER" id="PTHR24567">
    <property type="entry name" value="CRP FAMILY TRANSCRIPTIONAL REGULATORY PROTEIN"/>
    <property type="match status" value="1"/>
</dbReference>
<dbReference type="eggNOG" id="COG0664">
    <property type="taxonomic scope" value="Bacteria"/>
</dbReference>
<feature type="domain" description="Cyclic nucleotide-binding" evidence="4">
    <location>
        <begin position="25"/>
        <end position="146"/>
    </location>
</feature>
<dbReference type="SUPFAM" id="SSF46785">
    <property type="entry name" value="Winged helix' DNA-binding domain"/>
    <property type="match status" value="1"/>
</dbReference>
<dbReference type="GO" id="GO:0016301">
    <property type="term" value="F:kinase activity"/>
    <property type="evidence" value="ECO:0007669"/>
    <property type="project" value="UniProtKB-KW"/>
</dbReference>
<sequence>MEKNGEHLERSEPGEEARLLSLVDIFDGLEPREVPDFVRECASVAVRKGEVFSTPSDPPEKALFILKRGRVRVFRKGASGREFTLSVLDGGTVFGELDPTERRPRRSYAQAMEPSEVVPLSREDVERLILEKPRVGLRLVNLLFERLALHEQRLEDLGLKEVPARLANVLQELIESQGIRSGSVYKLPTHYTHRHLATMIGANREAVTRAFKVLREYGVVETHRRNIQVRDFDLLERAGEDGFLRESDGNGSDGVS</sequence>
<evidence type="ECO:0000256" key="3">
    <source>
        <dbReference type="ARBA" id="ARBA00023163"/>
    </source>
</evidence>
<dbReference type="GO" id="GO:0005829">
    <property type="term" value="C:cytosol"/>
    <property type="evidence" value="ECO:0007669"/>
    <property type="project" value="TreeGrafter"/>
</dbReference>
<dbReference type="EMBL" id="CP007514">
    <property type="protein sequence ID" value="AHY47763.1"/>
    <property type="molecule type" value="Genomic_DNA"/>
</dbReference>
<keyword evidence="8" id="KW-1185">Reference proteome</keyword>
<dbReference type="STRING" id="42256.RradSPS_2480"/>
<dbReference type="KEGG" id="rrd:RradSPS_2480"/>
<dbReference type="PROSITE" id="PS51063">
    <property type="entry name" value="HTH_CRP_2"/>
    <property type="match status" value="1"/>
</dbReference>
<dbReference type="Proteomes" id="UP001281130">
    <property type="component" value="Unassembled WGS sequence"/>
</dbReference>
<keyword evidence="6" id="KW-0808">Transferase</keyword>
<dbReference type="SUPFAM" id="SSF51206">
    <property type="entry name" value="cAMP-binding domain-like"/>
    <property type="match status" value="1"/>
</dbReference>
<dbReference type="InterPro" id="IPR036390">
    <property type="entry name" value="WH_DNA-bd_sf"/>
</dbReference>
<dbReference type="PANTHER" id="PTHR24567:SF68">
    <property type="entry name" value="DNA-BINDING TRANSCRIPTIONAL DUAL REGULATOR CRP"/>
    <property type="match status" value="1"/>
</dbReference>
<dbReference type="Pfam" id="PF00027">
    <property type="entry name" value="cNMP_binding"/>
    <property type="match status" value="1"/>
</dbReference>
<keyword evidence="3" id="KW-0804">Transcription</keyword>
<protein>
    <submittedName>
        <fullName evidence="7">Crp/Fnr family transcriptional regulator</fullName>
    </submittedName>
    <submittedName>
        <fullName evidence="6">cAMP-binding proteins-catabolite gene activator and regulatory subunit of cAMP-dependent protein kinase</fullName>
    </submittedName>
</protein>
<dbReference type="Pfam" id="PF13545">
    <property type="entry name" value="HTH_Crp_2"/>
    <property type="match status" value="1"/>
</dbReference>
<dbReference type="EMBL" id="JAWXXX010000001">
    <property type="protein sequence ID" value="MDX5892403.1"/>
    <property type="molecule type" value="Genomic_DNA"/>
</dbReference>
<evidence type="ECO:0000259" key="5">
    <source>
        <dbReference type="PROSITE" id="PS51063"/>
    </source>
</evidence>
<dbReference type="AlphaFoldDB" id="A0A023X5Z1"/>
<dbReference type="InterPro" id="IPR050397">
    <property type="entry name" value="Env_Response_Regulators"/>
</dbReference>
<dbReference type="InterPro" id="IPR036388">
    <property type="entry name" value="WH-like_DNA-bd_sf"/>
</dbReference>
<dbReference type="Gene3D" id="2.60.120.10">
    <property type="entry name" value="Jelly Rolls"/>
    <property type="match status" value="1"/>
</dbReference>
<dbReference type="Proteomes" id="UP000025229">
    <property type="component" value="Chromosome"/>
</dbReference>
<dbReference type="PROSITE" id="PS50042">
    <property type="entry name" value="CNMP_BINDING_3"/>
    <property type="match status" value="1"/>
</dbReference>
<evidence type="ECO:0000313" key="7">
    <source>
        <dbReference type="EMBL" id="MDX5892403.1"/>
    </source>
</evidence>
<dbReference type="HOGENOM" id="CLU_075053_3_2_11"/>
<dbReference type="SMART" id="SM00419">
    <property type="entry name" value="HTH_CRP"/>
    <property type="match status" value="1"/>
</dbReference>
<dbReference type="GO" id="GO:0003677">
    <property type="term" value="F:DNA binding"/>
    <property type="evidence" value="ECO:0007669"/>
    <property type="project" value="UniProtKB-KW"/>
</dbReference>
<name>A0A023X5Z1_RUBRA</name>
<dbReference type="OrthoDB" id="9812325at2"/>
<keyword evidence="1" id="KW-0805">Transcription regulation</keyword>
<evidence type="ECO:0000256" key="2">
    <source>
        <dbReference type="ARBA" id="ARBA00023125"/>
    </source>
</evidence>
<feature type="domain" description="HTH crp-type" evidence="5">
    <location>
        <begin position="160"/>
        <end position="233"/>
    </location>
</feature>
<evidence type="ECO:0000256" key="1">
    <source>
        <dbReference type="ARBA" id="ARBA00023015"/>
    </source>
</evidence>